<dbReference type="InterPro" id="IPR042099">
    <property type="entry name" value="ANL_N_sf"/>
</dbReference>
<name>A0A3B0SCQ5_9ZZZZ</name>
<evidence type="ECO:0000259" key="2">
    <source>
        <dbReference type="Pfam" id="PF14535"/>
    </source>
</evidence>
<dbReference type="EMBL" id="UOEK01000272">
    <property type="protein sequence ID" value="VAW03875.1"/>
    <property type="molecule type" value="Genomic_DNA"/>
</dbReference>
<feature type="domain" description="AMP-dependent synthetase/ligase" evidence="1">
    <location>
        <begin position="58"/>
        <end position="298"/>
    </location>
</feature>
<dbReference type="Gene3D" id="3.40.50.12780">
    <property type="entry name" value="N-terminal domain of ligase-like"/>
    <property type="match status" value="1"/>
</dbReference>
<dbReference type="AlphaFoldDB" id="A0A3B0SCQ5"/>
<dbReference type="Gene3D" id="3.30.300.30">
    <property type="match status" value="1"/>
</dbReference>
<protein>
    <submittedName>
        <fullName evidence="3">Coenzyme A ligase</fullName>
    </submittedName>
</protein>
<dbReference type="InterPro" id="IPR000873">
    <property type="entry name" value="AMP-dep_synth/lig_dom"/>
</dbReference>
<sequence length="436" mass="47010">MHTGAVTIVFFDRATEMLPLERLRDLQSSKLAAVLSQTYRVNQFVTAKMDAAGVTPGDIRSVQDLANLPFTTKAELLAAQDQHPLSTNCTFPEAAYTRIHQTSGTTGTPLRVFDTAESWDWWGRCWGFVLAGAGLTSQDRFFVPFSFGPFIGFWAALGGAEKIGALMIPGGGRTSSQRLQLMADLGVTAMACTPTYALRLAEVAREEGFDVSTIPIRLTVHAGEPGASVPATKARIESAWGAKCHDHAGASEVGAHSFECQAQPGGTHAIDSEFIVEVINPNTGDLVAPGDEGELVITNLGRIGFPVLRYRTGDIVRVDDSPCPCGRTFTRFAGGVIGRADDMVVVRGVNIYPAAVENLVRQHETVDEFRVTVTRSREMAVLVIEVECQEGVDADDAARAVQASFGSTLGLRPEVSAVPRGTLPRFELKARRFIIE</sequence>
<dbReference type="PANTHER" id="PTHR43845">
    <property type="entry name" value="BLR5969 PROTEIN"/>
    <property type="match status" value="1"/>
</dbReference>
<dbReference type="PANTHER" id="PTHR43845:SF1">
    <property type="entry name" value="BLR5969 PROTEIN"/>
    <property type="match status" value="1"/>
</dbReference>
<proteinExistence type="predicted"/>
<dbReference type="SUPFAM" id="SSF56801">
    <property type="entry name" value="Acetyl-CoA synthetase-like"/>
    <property type="match status" value="1"/>
</dbReference>
<reference evidence="3" key="1">
    <citation type="submission" date="2018-06" db="EMBL/GenBank/DDBJ databases">
        <authorList>
            <person name="Zhirakovskaya E."/>
        </authorList>
    </citation>
    <scope>NUCLEOTIDE SEQUENCE</scope>
</reference>
<accession>A0A3B0SCQ5</accession>
<dbReference type="InterPro" id="IPR028154">
    <property type="entry name" value="AMP-dep_Lig_C"/>
</dbReference>
<evidence type="ECO:0000259" key="1">
    <source>
        <dbReference type="Pfam" id="PF00501"/>
    </source>
</evidence>
<gene>
    <name evidence="3" type="ORF">MNBD_ACTINO02-2515</name>
</gene>
<keyword evidence="3" id="KW-0436">Ligase</keyword>
<feature type="domain" description="AMP-dependent ligase C-terminal" evidence="2">
    <location>
        <begin position="348"/>
        <end position="434"/>
    </location>
</feature>
<dbReference type="Pfam" id="PF14535">
    <property type="entry name" value="AMP-binding_C_2"/>
    <property type="match status" value="1"/>
</dbReference>
<evidence type="ECO:0000313" key="3">
    <source>
        <dbReference type="EMBL" id="VAW03875.1"/>
    </source>
</evidence>
<dbReference type="GO" id="GO:0016874">
    <property type="term" value="F:ligase activity"/>
    <property type="evidence" value="ECO:0007669"/>
    <property type="project" value="UniProtKB-KW"/>
</dbReference>
<dbReference type="Pfam" id="PF00501">
    <property type="entry name" value="AMP-binding"/>
    <property type="match status" value="1"/>
</dbReference>
<dbReference type="InterPro" id="IPR045851">
    <property type="entry name" value="AMP-bd_C_sf"/>
</dbReference>
<organism evidence="3">
    <name type="scientific">hydrothermal vent metagenome</name>
    <dbReference type="NCBI Taxonomy" id="652676"/>
    <lineage>
        <taxon>unclassified sequences</taxon>
        <taxon>metagenomes</taxon>
        <taxon>ecological metagenomes</taxon>
    </lineage>
</organism>